<evidence type="ECO:0000259" key="7">
    <source>
        <dbReference type="Pfam" id="PF04024"/>
    </source>
</evidence>
<evidence type="ECO:0000256" key="2">
    <source>
        <dbReference type="ARBA" id="ARBA00022475"/>
    </source>
</evidence>
<dbReference type="InterPro" id="IPR024425">
    <property type="entry name" value="LiaF-like_C"/>
</dbReference>
<evidence type="ECO:0000256" key="3">
    <source>
        <dbReference type="ARBA" id="ARBA00022692"/>
    </source>
</evidence>
<dbReference type="AlphaFoldDB" id="A0A934R1W9"/>
<reference evidence="9" key="1">
    <citation type="submission" date="2020-12" db="EMBL/GenBank/DDBJ databases">
        <title>Prauserella sp. ASG 168, a novel actinomycete isolated from cave rock.</title>
        <authorList>
            <person name="Suriyachadkun C."/>
        </authorList>
    </citation>
    <scope>NUCLEOTIDE SEQUENCE</scope>
    <source>
        <strain evidence="9">ASG 168</strain>
    </source>
</reference>
<dbReference type="EMBL" id="JAENJH010000017">
    <property type="protein sequence ID" value="MBK1789359.1"/>
    <property type="molecule type" value="Genomic_DNA"/>
</dbReference>
<name>A0A934R1W9_9PSEU</name>
<feature type="domain" description="Phage shock protein PspC N-terminal" evidence="7">
    <location>
        <begin position="25"/>
        <end position="80"/>
    </location>
</feature>
<keyword evidence="10" id="KW-1185">Reference proteome</keyword>
<evidence type="ECO:0000256" key="5">
    <source>
        <dbReference type="ARBA" id="ARBA00023136"/>
    </source>
</evidence>
<comment type="subcellular location">
    <subcellularLocation>
        <location evidence="1">Cell membrane</location>
        <topology evidence="1">Single-pass membrane protein</topology>
    </subcellularLocation>
</comment>
<dbReference type="InterPro" id="IPR007168">
    <property type="entry name" value="Phageshock_PspC_N"/>
</dbReference>
<evidence type="ECO:0000256" key="4">
    <source>
        <dbReference type="ARBA" id="ARBA00022989"/>
    </source>
</evidence>
<evidence type="ECO:0000256" key="6">
    <source>
        <dbReference type="SAM" id="Phobius"/>
    </source>
</evidence>
<dbReference type="Pfam" id="PF04024">
    <property type="entry name" value="PspC"/>
    <property type="match status" value="1"/>
</dbReference>
<evidence type="ECO:0000259" key="8">
    <source>
        <dbReference type="Pfam" id="PF09922"/>
    </source>
</evidence>
<feature type="transmembrane region" description="Helical" evidence="6">
    <location>
        <begin position="126"/>
        <end position="142"/>
    </location>
</feature>
<evidence type="ECO:0000256" key="1">
    <source>
        <dbReference type="ARBA" id="ARBA00004162"/>
    </source>
</evidence>
<feature type="transmembrane region" description="Helical" evidence="6">
    <location>
        <begin position="221"/>
        <end position="243"/>
    </location>
</feature>
<dbReference type="InterPro" id="IPR052027">
    <property type="entry name" value="PspC"/>
</dbReference>
<evidence type="ECO:0000313" key="9">
    <source>
        <dbReference type="EMBL" id="MBK1789359.1"/>
    </source>
</evidence>
<keyword evidence="5 6" id="KW-0472">Membrane</keyword>
<feature type="transmembrane region" description="Helical" evidence="6">
    <location>
        <begin position="249"/>
        <end position="269"/>
    </location>
</feature>
<sequence>MSGATNASGHIDSFEATVKDFWKSRPRRPHQGRKLAGVAAAIGNRYGIDPVVIRVVLVALTIFGGVGLTLYLLGWLFLPGEDDEVSGFEHLAGKGRSSVSKGFALVLCIILVPSLTWTFAGNWFDGGGFIGLALVVTGVYLLHRSRGHLNRPAATATAASTYDSVGTAAYGYSPITTQEPTTWAGSWDPLGAAPLAWDLPSPAPAPEPPAPPPPPRRKSKVGLVTLAVALVVGGVGAALAASVGGWFTAAHVLGLVLGVLGTGLVAGSFLGGVRGLVWLAAPLAAAALFFTTVPFDHFGGGLGNLKATPTSAEEVLPSYERTAGLVELDLREVPESSTPIETTVRNGAGNVEVIVPRTADVTYVCDATAGNVDCFGRTQSGVGNGELRGFDTGPDGTGGQRITLHVESGAGNLEVSRG</sequence>
<keyword evidence="4 6" id="KW-1133">Transmembrane helix</keyword>
<evidence type="ECO:0000313" key="10">
    <source>
        <dbReference type="Proteomes" id="UP000635245"/>
    </source>
</evidence>
<feature type="domain" description="Cell wall-active antibiotics response LiaF-like C-terminal" evidence="8">
    <location>
        <begin position="320"/>
        <end position="415"/>
    </location>
</feature>
<dbReference type="PANTHER" id="PTHR33885:SF3">
    <property type="entry name" value="PHAGE SHOCK PROTEIN C"/>
    <property type="match status" value="1"/>
</dbReference>
<organism evidence="9 10">
    <name type="scientific">Prauserella cavernicola</name>
    <dbReference type="NCBI Taxonomy" id="2800127"/>
    <lineage>
        <taxon>Bacteria</taxon>
        <taxon>Bacillati</taxon>
        <taxon>Actinomycetota</taxon>
        <taxon>Actinomycetes</taxon>
        <taxon>Pseudonocardiales</taxon>
        <taxon>Pseudonocardiaceae</taxon>
        <taxon>Prauserella</taxon>
    </lineage>
</organism>
<dbReference type="Pfam" id="PF09922">
    <property type="entry name" value="LiaF-like_C"/>
    <property type="match status" value="1"/>
</dbReference>
<dbReference type="GO" id="GO:0005886">
    <property type="term" value="C:plasma membrane"/>
    <property type="evidence" value="ECO:0007669"/>
    <property type="project" value="UniProtKB-SubCell"/>
</dbReference>
<dbReference type="RefSeq" id="WP_200326215.1">
    <property type="nucleotide sequence ID" value="NZ_JAENJH010000017.1"/>
</dbReference>
<comment type="caution">
    <text evidence="9">The sequence shown here is derived from an EMBL/GenBank/DDBJ whole genome shotgun (WGS) entry which is preliminary data.</text>
</comment>
<keyword evidence="3 6" id="KW-0812">Transmembrane</keyword>
<keyword evidence="2" id="KW-1003">Cell membrane</keyword>
<protein>
    <submittedName>
        <fullName evidence="9">PspC domain-containing protein</fullName>
    </submittedName>
</protein>
<dbReference type="Proteomes" id="UP000635245">
    <property type="component" value="Unassembled WGS sequence"/>
</dbReference>
<feature type="transmembrane region" description="Helical" evidence="6">
    <location>
        <begin position="51"/>
        <end position="78"/>
    </location>
</feature>
<feature type="transmembrane region" description="Helical" evidence="6">
    <location>
        <begin position="276"/>
        <end position="295"/>
    </location>
</feature>
<dbReference type="PANTHER" id="PTHR33885">
    <property type="entry name" value="PHAGE SHOCK PROTEIN C"/>
    <property type="match status" value="1"/>
</dbReference>
<proteinExistence type="predicted"/>
<feature type="transmembrane region" description="Helical" evidence="6">
    <location>
        <begin position="99"/>
        <end position="120"/>
    </location>
</feature>
<gene>
    <name evidence="9" type="ORF">JHE00_33955</name>
</gene>
<accession>A0A934R1W9</accession>